<keyword evidence="1" id="KW-1133">Transmembrane helix</keyword>
<reference evidence="2 3" key="1">
    <citation type="submission" date="2019-03" db="EMBL/GenBank/DDBJ databases">
        <title>Genomic Encyclopedia of Archaeal and Bacterial Type Strains, Phase II (KMG-II): from individual species to whole genera.</title>
        <authorList>
            <person name="Goeker M."/>
        </authorList>
    </citation>
    <scope>NUCLEOTIDE SEQUENCE [LARGE SCALE GENOMIC DNA]</scope>
    <source>
        <strain evidence="2 3">ATCC 700618</strain>
    </source>
</reference>
<name>A0A4R6ICY3_9MOLU</name>
<keyword evidence="1" id="KW-0812">Transmembrane</keyword>
<dbReference type="RefSeq" id="WP_133509995.1">
    <property type="nucleotide sequence ID" value="NZ_NNCE01000006.1"/>
</dbReference>
<evidence type="ECO:0000313" key="3">
    <source>
        <dbReference type="Proteomes" id="UP000295518"/>
    </source>
</evidence>
<feature type="transmembrane region" description="Helical" evidence="1">
    <location>
        <begin position="39"/>
        <end position="63"/>
    </location>
</feature>
<gene>
    <name evidence="2" type="ORF">EI74_0743</name>
</gene>
<proteinExistence type="predicted"/>
<accession>A0A4R6ICY3</accession>
<evidence type="ECO:0000313" key="2">
    <source>
        <dbReference type="EMBL" id="TDO19471.1"/>
    </source>
</evidence>
<keyword evidence="1" id="KW-0472">Membrane</keyword>
<comment type="caution">
    <text evidence="2">The sequence shown here is derived from an EMBL/GenBank/DDBJ whole genome shotgun (WGS) entry which is preliminary data.</text>
</comment>
<keyword evidence="3" id="KW-1185">Reference proteome</keyword>
<protein>
    <submittedName>
        <fullName evidence="2">Uncharacterized protein</fullName>
    </submittedName>
</protein>
<dbReference type="Proteomes" id="UP000295518">
    <property type="component" value="Unassembled WGS sequence"/>
</dbReference>
<sequence length="66" mass="8064">MKNRLLYRWDNFKHQLHPPSYSSWKGIVFESINRIYKSVGYYVTLIIAFLALFALTFFLYCWINHK</sequence>
<dbReference type="EMBL" id="SNWN01000014">
    <property type="protein sequence ID" value="TDO19471.1"/>
    <property type="molecule type" value="Genomic_DNA"/>
</dbReference>
<evidence type="ECO:0000256" key="1">
    <source>
        <dbReference type="SAM" id="Phobius"/>
    </source>
</evidence>
<organism evidence="2 3">
    <name type="scientific">Mycoplasma testudineum</name>
    <dbReference type="NCBI Taxonomy" id="244584"/>
    <lineage>
        <taxon>Bacteria</taxon>
        <taxon>Bacillati</taxon>
        <taxon>Mycoplasmatota</taxon>
        <taxon>Mollicutes</taxon>
        <taxon>Mycoplasmataceae</taxon>
        <taxon>Mycoplasma</taxon>
    </lineage>
</organism>
<dbReference type="AlphaFoldDB" id="A0A4R6ICY3"/>